<dbReference type="InParanoid" id="Q22V16"/>
<accession>Q22V16</accession>
<sequence length="724" mass="83443">MLFQPIQIYSKSLIKFLFKKAEINQLNFKFKKVQSIKFREKKKKTKKMQTDQLVENLLDLGFHTYFSYVNERMKIILRKISEEEIQVSQYIEFRHLLPQIQFLSIEVQRDVIQSLDKLTQFFDSLPQISDLKELQVTIHSNNNIQAEGCQVISNFITSNSKNLNSLDLKIHYNQIKEQGGMHVGQCLQQLTKLENLILEIGNENDIRVLGCEAIGIALAQLKDLKNLSICVGGKNNIQGNGAAKLLQGLKHLSLNYFKLSLFPYEIDDQGFVDMQNELTQIKSLQTLDLSLIFGNAEIYVNGFKYLGMNLPQLDNLKVLDFQFYGPISIPQSNNLVSQIYKLKYLEQFKMNFLPQASLSSQVQIDSFLQSLSKCQTLNKLHITLPSCVFSISNQFEEEIQIPFQNLLDFEFKFGNASLSDEASNAIGDQISKMIKLENLKIELRNNSDAVDQTVKNIMKGVEYCSYLKSFFFEIGSKNKVQSEGVSCLIGSLQNKYYLNNLTLKFASGNKIESKSFDNFQEVSKTLSSLQALTLEIKESNLKSQDIVTLKNSLQNLQALRDFKIIFNRNYDPENQNQIEESNEITQNFGELFGAIKSIEVLQFNYMQYQQISQLNQNNIFNGLCSSLLNLKVLQIMLSNQIEFNSESFQLLQTALSKCTSLIELELKLYGRNEEQNETRIDRILNNCNNLLKFSYQIQFIWGQELKRLNKNAMKKKRILIINKL</sequence>
<dbReference type="InterPro" id="IPR027038">
    <property type="entry name" value="RanGap"/>
</dbReference>
<keyword evidence="5" id="KW-1185">Reference proteome</keyword>
<evidence type="ECO:0000313" key="5">
    <source>
        <dbReference type="Proteomes" id="UP000009168"/>
    </source>
</evidence>
<name>Q22V16_TETTS</name>
<dbReference type="HOGENOM" id="CLU_278567_0_0_1"/>
<dbReference type="KEGG" id="tet:TTHERM_00576870"/>
<reference evidence="5" key="1">
    <citation type="journal article" date="2006" name="PLoS Biol.">
        <title>Macronuclear genome sequence of the ciliate Tetrahymena thermophila, a model eukaryote.</title>
        <authorList>
            <person name="Eisen J.A."/>
            <person name="Coyne R.S."/>
            <person name="Wu M."/>
            <person name="Wu D."/>
            <person name="Thiagarajan M."/>
            <person name="Wortman J.R."/>
            <person name="Badger J.H."/>
            <person name="Ren Q."/>
            <person name="Amedeo P."/>
            <person name="Jones K.M."/>
            <person name="Tallon L.J."/>
            <person name="Delcher A.L."/>
            <person name="Salzberg S.L."/>
            <person name="Silva J.C."/>
            <person name="Haas B.J."/>
            <person name="Majoros W.H."/>
            <person name="Farzad M."/>
            <person name="Carlton J.M."/>
            <person name="Smith R.K. Jr."/>
            <person name="Garg J."/>
            <person name="Pearlman R.E."/>
            <person name="Karrer K.M."/>
            <person name="Sun L."/>
            <person name="Manning G."/>
            <person name="Elde N.C."/>
            <person name="Turkewitz A.P."/>
            <person name="Asai D.J."/>
            <person name="Wilkes D.E."/>
            <person name="Wang Y."/>
            <person name="Cai H."/>
            <person name="Collins K."/>
            <person name="Stewart B.A."/>
            <person name="Lee S.R."/>
            <person name="Wilamowska K."/>
            <person name="Weinberg Z."/>
            <person name="Ruzzo W.L."/>
            <person name="Wloga D."/>
            <person name="Gaertig J."/>
            <person name="Frankel J."/>
            <person name="Tsao C.-C."/>
            <person name="Gorovsky M.A."/>
            <person name="Keeling P.J."/>
            <person name="Waller R.F."/>
            <person name="Patron N.J."/>
            <person name="Cherry J.M."/>
            <person name="Stover N.A."/>
            <person name="Krieger C.J."/>
            <person name="del Toro C."/>
            <person name="Ryder H.F."/>
            <person name="Williamson S.C."/>
            <person name="Barbeau R.A."/>
            <person name="Hamilton E.P."/>
            <person name="Orias E."/>
        </authorList>
    </citation>
    <scope>NUCLEOTIDE SEQUENCE [LARGE SCALE GENOMIC DNA]</scope>
    <source>
        <strain evidence="5">SB210</strain>
    </source>
</reference>
<keyword evidence="1" id="KW-0343">GTPase activation</keyword>
<dbReference type="GO" id="GO:0031267">
    <property type="term" value="F:small GTPase binding"/>
    <property type="evidence" value="ECO:0007669"/>
    <property type="project" value="TreeGrafter"/>
</dbReference>
<dbReference type="EMBL" id="GG662798">
    <property type="protein sequence ID" value="EAR89132.3"/>
    <property type="molecule type" value="Genomic_DNA"/>
</dbReference>
<dbReference type="AlphaFoldDB" id="Q22V16"/>
<dbReference type="GeneID" id="7834678"/>
<keyword evidence="2" id="KW-0433">Leucine-rich repeat</keyword>
<protein>
    <recommendedName>
        <fullName evidence="6">Kinase domain protein</fullName>
    </recommendedName>
</protein>
<evidence type="ECO:0008006" key="6">
    <source>
        <dbReference type="Google" id="ProtNLM"/>
    </source>
</evidence>
<dbReference type="Proteomes" id="UP000009168">
    <property type="component" value="Unassembled WGS sequence"/>
</dbReference>
<evidence type="ECO:0000256" key="2">
    <source>
        <dbReference type="ARBA" id="ARBA00022614"/>
    </source>
</evidence>
<dbReference type="GO" id="GO:0006913">
    <property type="term" value="P:nucleocytoplasmic transport"/>
    <property type="evidence" value="ECO:0007669"/>
    <property type="project" value="TreeGrafter"/>
</dbReference>
<evidence type="ECO:0000313" key="4">
    <source>
        <dbReference type="EMBL" id="EAR89132.3"/>
    </source>
</evidence>
<dbReference type="RefSeq" id="XP_001009377.3">
    <property type="nucleotide sequence ID" value="XM_001009377.3"/>
</dbReference>
<gene>
    <name evidence="4" type="ORF">TTHERM_00576870</name>
</gene>
<dbReference type="Gene3D" id="3.80.10.10">
    <property type="entry name" value="Ribonuclease Inhibitor"/>
    <property type="match status" value="2"/>
</dbReference>
<dbReference type="GO" id="GO:0005829">
    <property type="term" value="C:cytosol"/>
    <property type="evidence" value="ECO:0007669"/>
    <property type="project" value="TreeGrafter"/>
</dbReference>
<dbReference type="GO" id="GO:0048471">
    <property type="term" value="C:perinuclear region of cytoplasm"/>
    <property type="evidence" value="ECO:0007669"/>
    <property type="project" value="TreeGrafter"/>
</dbReference>
<dbReference type="PANTHER" id="PTHR24113">
    <property type="entry name" value="RAN GTPASE-ACTIVATING PROTEIN 1"/>
    <property type="match status" value="1"/>
</dbReference>
<dbReference type="PANTHER" id="PTHR24113:SF12">
    <property type="entry name" value="RAN GTPASE-ACTIVATING PROTEIN 1"/>
    <property type="match status" value="1"/>
</dbReference>
<proteinExistence type="predicted"/>
<organism evidence="4 5">
    <name type="scientific">Tetrahymena thermophila (strain SB210)</name>
    <dbReference type="NCBI Taxonomy" id="312017"/>
    <lineage>
        <taxon>Eukaryota</taxon>
        <taxon>Sar</taxon>
        <taxon>Alveolata</taxon>
        <taxon>Ciliophora</taxon>
        <taxon>Intramacronucleata</taxon>
        <taxon>Oligohymenophorea</taxon>
        <taxon>Hymenostomatida</taxon>
        <taxon>Tetrahymenina</taxon>
        <taxon>Tetrahymenidae</taxon>
        <taxon>Tetrahymena</taxon>
    </lineage>
</organism>
<keyword evidence="3" id="KW-0677">Repeat</keyword>
<dbReference type="InterPro" id="IPR032675">
    <property type="entry name" value="LRR_dom_sf"/>
</dbReference>
<evidence type="ECO:0000256" key="3">
    <source>
        <dbReference type="ARBA" id="ARBA00022737"/>
    </source>
</evidence>
<dbReference type="GO" id="GO:0005634">
    <property type="term" value="C:nucleus"/>
    <property type="evidence" value="ECO:0007669"/>
    <property type="project" value="TreeGrafter"/>
</dbReference>
<dbReference type="GO" id="GO:0005096">
    <property type="term" value="F:GTPase activator activity"/>
    <property type="evidence" value="ECO:0007669"/>
    <property type="project" value="UniProtKB-KW"/>
</dbReference>
<dbReference type="SUPFAM" id="SSF52047">
    <property type="entry name" value="RNI-like"/>
    <property type="match status" value="2"/>
</dbReference>
<evidence type="ECO:0000256" key="1">
    <source>
        <dbReference type="ARBA" id="ARBA00022468"/>
    </source>
</evidence>